<keyword evidence="2" id="KW-0802">TPR repeat</keyword>
<dbReference type="PANTHER" id="PTHR31859">
    <property type="entry name" value="TETRATRICOPEPTIDE REPEAT PROTEIN 39 FAMILY MEMBER"/>
    <property type="match status" value="1"/>
</dbReference>
<accession>A0A3B3XHN3</accession>
<dbReference type="InterPro" id="IPR019412">
    <property type="entry name" value="IML2/TPR_39"/>
</dbReference>
<dbReference type="PANTHER" id="PTHR31859:SF7">
    <property type="entry name" value="TETRATRICOPEPTIDE REPEAT PROTEIN 39A"/>
    <property type="match status" value="1"/>
</dbReference>
<evidence type="ECO:0000256" key="2">
    <source>
        <dbReference type="ARBA" id="ARBA00022803"/>
    </source>
</evidence>
<protein>
    <recommendedName>
        <fullName evidence="5">Tetratricopeptide repeat domain 39A</fullName>
    </recommendedName>
</protein>
<dbReference type="AlphaFoldDB" id="A0A3B3XHN3"/>
<keyword evidence="4" id="KW-1185">Reference proteome</keyword>
<evidence type="ECO:0008006" key="5">
    <source>
        <dbReference type="Google" id="ProtNLM"/>
    </source>
</evidence>
<organism evidence="3 4">
    <name type="scientific">Poecilia mexicana</name>
    <dbReference type="NCBI Taxonomy" id="48701"/>
    <lineage>
        <taxon>Eukaryota</taxon>
        <taxon>Metazoa</taxon>
        <taxon>Chordata</taxon>
        <taxon>Craniata</taxon>
        <taxon>Vertebrata</taxon>
        <taxon>Euteleostomi</taxon>
        <taxon>Actinopterygii</taxon>
        <taxon>Neopterygii</taxon>
        <taxon>Teleostei</taxon>
        <taxon>Neoteleostei</taxon>
        <taxon>Acanthomorphata</taxon>
        <taxon>Ovalentaria</taxon>
        <taxon>Atherinomorphae</taxon>
        <taxon>Cyprinodontiformes</taxon>
        <taxon>Poeciliidae</taxon>
        <taxon>Poeciliinae</taxon>
        <taxon>Poecilia</taxon>
    </lineage>
</organism>
<evidence type="ECO:0000256" key="1">
    <source>
        <dbReference type="ARBA" id="ARBA00006400"/>
    </source>
</evidence>
<dbReference type="Gene3D" id="1.25.40.10">
    <property type="entry name" value="Tetratricopeptide repeat domain"/>
    <property type="match status" value="1"/>
</dbReference>
<reference evidence="3" key="1">
    <citation type="submission" date="2025-08" db="UniProtKB">
        <authorList>
            <consortium name="Ensembl"/>
        </authorList>
    </citation>
    <scope>IDENTIFICATION</scope>
</reference>
<reference evidence="3" key="2">
    <citation type="submission" date="2025-09" db="UniProtKB">
        <authorList>
            <consortium name="Ensembl"/>
        </authorList>
    </citation>
    <scope>IDENTIFICATION</scope>
</reference>
<evidence type="ECO:0000313" key="3">
    <source>
        <dbReference type="Ensembl" id="ENSPMEP00000014537.1"/>
    </source>
</evidence>
<comment type="similarity">
    <text evidence="1">Belongs to the TTC39 family.</text>
</comment>
<dbReference type="InterPro" id="IPR011990">
    <property type="entry name" value="TPR-like_helical_dom_sf"/>
</dbReference>
<dbReference type="Ensembl" id="ENSPMET00000032639.1">
    <property type="protein sequence ID" value="ENSPMEP00000014537.1"/>
    <property type="gene ID" value="ENSPMEG00000017004.1"/>
</dbReference>
<name>A0A3B3XHN3_9TELE</name>
<dbReference type="Proteomes" id="UP000261480">
    <property type="component" value="Unplaced"/>
</dbReference>
<proteinExistence type="inferred from homology"/>
<evidence type="ECO:0000313" key="4">
    <source>
        <dbReference type="Proteomes" id="UP000261480"/>
    </source>
</evidence>
<dbReference type="Pfam" id="PF10300">
    <property type="entry name" value="Iml2-TPR_39"/>
    <property type="match status" value="1"/>
</dbReference>
<sequence>MRAYTATPPPPSSPPPPSHFSHISLVHLCTHLCCSSSEMTLKACLDECMEALDLFLNNHFNESLERLRPRVQESMYHALIYATVLEMQAMMTFQHDDITNAGNTMKSAQEVCQRSAWFIQTQAHLQLHAEVCYAECQLQRAALTFLQDESMVSFIKGGIKVRNSYMIYKDLHNFIKSYSCVKGPSHIHLEGGISFGVGAFNLTLSLFPPRILKMLEFAGFSGDKEYGLSLLCDGATGMNLRSMLCALLLLCYHTFLTFVLGTGEGEVSEAERLLKPFRLRYPRGAIFLFFAGRTEEIKGNIDEAVALFEEGCKAQQTWKQFHHMCYWELMWCFTFKRAWKMAYFYADLLSQESRWSKAMYVYMKAAYLSMLPEEEARPFGENEVELFRQVPTLKQKIAGKSPPTEKFAIRKARRYKSSNPVRLPVPVLEMMYMWNGFSMISKRPELTEGMMQTLVEAERTLLESPEHEYLMDDRCLIHMLKGLCFKNQAILQAAEECFNKVCSSEKKIKFDHYLVPNALVELSLLYIDQGRRDAAIKILHKAKHNYKDYSMESRTLFRIHAALAKLKADPEEEDSQM</sequence>
<dbReference type="SUPFAM" id="SSF48452">
    <property type="entry name" value="TPR-like"/>
    <property type="match status" value="1"/>
</dbReference>